<evidence type="ECO:0008006" key="2">
    <source>
        <dbReference type="Google" id="ProtNLM"/>
    </source>
</evidence>
<dbReference type="AlphaFoldDB" id="A0A5W8MDR4"/>
<gene>
    <name evidence="1" type="ORF">DU055_08110</name>
</gene>
<comment type="caution">
    <text evidence="1">The sequence shown here is derived from an EMBL/GenBank/DDBJ whole genome shotgun (WGS) entry which is preliminary data.</text>
</comment>
<accession>A0A5W8MDR4</accession>
<sequence>MMNLSTASRSRKCIHLTYKPWTDEERQFVAENYRKYRSAELARRMGRTQSSVRQQAHKMGVTRHFWRPEELHFLAASAGTMTVSRIAAVLGRTPRSVASVAWLNGISLYKCGDNHPGTRISDADVLLMRELADAGLSYAEIGRKFDVCLSEAYRLCNYRKIAADAVVHNLLPREA</sequence>
<organism evidence="1">
    <name type="scientific">Salmonella enterica subsp. enterica serovar Hofit</name>
    <dbReference type="NCBI Taxonomy" id="2564537"/>
    <lineage>
        <taxon>Bacteria</taxon>
        <taxon>Pseudomonadati</taxon>
        <taxon>Pseudomonadota</taxon>
        <taxon>Gammaproteobacteria</taxon>
        <taxon>Enterobacterales</taxon>
        <taxon>Enterobacteriaceae</taxon>
        <taxon>Salmonella</taxon>
    </lineage>
</organism>
<protein>
    <recommendedName>
        <fullName evidence="2">AsnC family protein</fullName>
    </recommendedName>
</protein>
<dbReference type="EMBL" id="AAHNFW010000021">
    <property type="protein sequence ID" value="EBY1552893.1"/>
    <property type="molecule type" value="Genomic_DNA"/>
</dbReference>
<name>A0A5W8MDR4_SALET</name>
<evidence type="ECO:0000313" key="1">
    <source>
        <dbReference type="EMBL" id="EBY1552893.1"/>
    </source>
</evidence>
<proteinExistence type="predicted"/>
<reference evidence="1" key="1">
    <citation type="submission" date="2018-07" db="EMBL/GenBank/DDBJ databases">
        <authorList>
            <person name="Ashton P.M."/>
            <person name="Dallman T."/>
            <person name="Nair S."/>
            <person name="De Pinna E."/>
            <person name="Peters T."/>
            <person name="Grant K."/>
        </authorList>
    </citation>
    <scope>NUCLEOTIDE SEQUENCE</scope>
    <source>
        <strain evidence="1">357772</strain>
    </source>
</reference>